<evidence type="ECO:0000313" key="2">
    <source>
        <dbReference type="EMBL" id="QDV36346.1"/>
    </source>
</evidence>
<keyword evidence="3" id="KW-1185">Reference proteome</keyword>
<organism evidence="2 3">
    <name type="scientific">Tautonia plasticadhaerens</name>
    <dbReference type="NCBI Taxonomy" id="2527974"/>
    <lineage>
        <taxon>Bacteria</taxon>
        <taxon>Pseudomonadati</taxon>
        <taxon>Planctomycetota</taxon>
        <taxon>Planctomycetia</taxon>
        <taxon>Isosphaerales</taxon>
        <taxon>Isosphaeraceae</taxon>
        <taxon>Tautonia</taxon>
    </lineage>
</organism>
<dbReference type="RefSeq" id="WP_145272540.1">
    <property type="nucleotide sequence ID" value="NZ_CP036426.1"/>
</dbReference>
<sequence length="74" mass="8046">MIDHDDAIEAAAGDLDEARLRIEDARDALRRAIDNGGESEATRRLAARLDRMAAEVGRIERVCAERSPAVSEVG</sequence>
<dbReference type="Proteomes" id="UP000317835">
    <property type="component" value="Chromosome"/>
</dbReference>
<gene>
    <name evidence="2" type="ORF">ElP_42660</name>
</gene>
<evidence type="ECO:0000313" key="3">
    <source>
        <dbReference type="Proteomes" id="UP000317835"/>
    </source>
</evidence>
<accession>A0A518H683</accession>
<keyword evidence="1" id="KW-0175">Coiled coil</keyword>
<protein>
    <submittedName>
        <fullName evidence="2">Uncharacterized protein</fullName>
    </submittedName>
</protein>
<proteinExistence type="predicted"/>
<dbReference type="AlphaFoldDB" id="A0A518H683"/>
<reference evidence="2 3" key="1">
    <citation type="submission" date="2019-02" db="EMBL/GenBank/DDBJ databases">
        <title>Deep-cultivation of Planctomycetes and their phenomic and genomic characterization uncovers novel biology.</title>
        <authorList>
            <person name="Wiegand S."/>
            <person name="Jogler M."/>
            <person name="Boedeker C."/>
            <person name="Pinto D."/>
            <person name="Vollmers J."/>
            <person name="Rivas-Marin E."/>
            <person name="Kohn T."/>
            <person name="Peeters S.H."/>
            <person name="Heuer A."/>
            <person name="Rast P."/>
            <person name="Oberbeckmann S."/>
            <person name="Bunk B."/>
            <person name="Jeske O."/>
            <person name="Meyerdierks A."/>
            <person name="Storesund J.E."/>
            <person name="Kallscheuer N."/>
            <person name="Luecker S."/>
            <person name="Lage O.M."/>
            <person name="Pohl T."/>
            <person name="Merkel B.J."/>
            <person name="Hornburger P."/>
            <person name="Mueller R.-W."/>
            <person name="Bruemmer F."/>
            <person name="Labrenz M."/>
            <person name="Spormann A.M."/>
            <person name="Op den Camp H."/>
            <person name="Overmann J."/>
            <person name="Amann R."/>
            <person name="Jetten M.S.M."/>
            <person name="Mascher T."/>
            <person name="Medema M.H."/>
            <person name="Devos D.P."/>
            <person name="Kaster A.-K."/>
            <person name="Ovreas L."/>
            <person name="Rohde M."/>
            <person name="Galperin M.Y."/>
            <person name="Jogler C."/>
        </authorList>
    </citation>
    <scope>NUCLEOTIDE SEQUENCE [LARGE SCALE GENOMIC DNA]</scope>
    <source>
        <strain evidence="2 3">ElP</strain>
    </source>
</reference>
<evidence type="ECO:0000256" key="1">
    <source>
        <dbReference type="SAM" id="Coils"/>
    </source>
</evidence>
<feature type="coiled-coil region" evidence="1">
    <location>
        <begin position="8"/>
        <end position="35"/>
    </location>
</feature>
<dbReference type="KEGG" id="tpla:ElP_42660"/>
<name>A0A518H683_9BACT</name>
<dbReference type="EMBL" id="CP036426">
    <property type="protein sequence ID" value="QDV36346.1"/>
    <property type="molecule type" value="Genomic_DNA"/>
</dbReference>